<dbReference type="EMBL" id="FP929050">
    <property type="protein sequence ID" value="CBL13435.1"/>
    <property type="molecule type" value="Genomic_DNA"/>
</dbReference>
<dbReference type="PATRIC" id="fig|718255.3.peg.420"/>
<reference evidence="4 5" key="1">
    <citation type="submission" date="2010-03" db="EMBL/GenBank/DDBJ databases">
        <title>The genome sequence of Roseburia intestinalis XB6B4.</title>
        <authorList>
            <consortium name="metaHIT consortium -- http://www.metahit.eu/"/>
            <person name="Pajon A."/>
            <person name="Turner K."/>
            <person name="Parkhill J."/>
            <person name="Bernalier A."/>
        </authorList>
    </citation>
    <scope>NUCLEOTIDE SEQUENCE [LARGE SCALE GENOMIC DNA]</scope>
    <source>
        <strain evidence="4 5">XB6B4</strain>
    </source>
</reference>
<dbReference type="GO" id="GO:0016787">
    <property type="term" value="F:hydrolase activity"/>
    <property type="evidence" value="ECO:0007669"/>
    <property type="project" value="UniProtKB-KW"/>
</dbReference>
<dbReference type="InterPro" id="IPR000868">
    <property type="entry name" value="Isochorismatase-like_dom"/>
</dbReference>
<dbReference type="KEGG" id="rix:RO1_30920"/>
<proteinExistence type="inferred from homology"/>
<evidence type="ECO:0000313" key="5">
    <source>
        <dbReference type="Proteomes" id="UP000008953"/>
    </source>
</evidence>
<dbReference type="PANTHER" id="PTHR43540">
    <property type="entry name" value="PEROXYUREIDOACRYLATE/UREIDOACRYLATE AMIDOHYDROLASE-RELATED"/>
    <property type="match status" value="1"/>
</dbReference>
<name>D4L1E5_9FIRM</name>
<dbReference type="PANTHER" id="PTHR43540:SF6">
    <property type="entry name" value="ISOCHORISMATASE-LIKE DOMAIN-CONTAINING PROTEIN"/>
    <property type="match status" value="1"/>
</dbReference>
<dbReference type="Proteomes" id="UP000008953">
    <property type="component" value="Chromosome"/>
</dbReference>
<sequence>MTEKEWRMFNDILLEIYYAGSLETFGERCLKLIRILIPYTQGYFLVIDEDGRLDVAHSVFENVDPVMKRKYLDTYFAKDYLMQMCNFTKSMAYRDTDLLTDEKRRASVIYREYFKPQKLDMGCGLIIMKEGKTRVFLNLLRKRGEPDVTGHEMEILQTFLPHFEKNVFAYVNHYVSGAADYFDGIEPLPEEYQMVKRRYSGFFGTDLEILLKGLGVEHIYAVGLLTDVCVHYTCADAHQHDYHIHVVREAAGGSSLTAHEAALAAIEYLQHGSVISEKEVCE</sequence>
<keyword evidence="2" id="KW-0378">Hydrolase</keyword>
<dbReference type="InterPro" id="IPR050272">
    <property type="entry name" value="Isochorismatase-like_hydrls"/>
</dbReference>
<feature type="domain" description="Isochorismatase-like" evidence="3">
    <location>
        <begin position="179"/>
        <end position="272"/>
    </location>
</feature>
<organism evidence="4 5">
    <name type="scientific">Roseburia intestinalis XB6B4</name>
    <dbReference type="NCBI Taxonomy" id="718255"/>
    <lineage>
        <taxon>Bacteria</taxon>
        <taxon>Bacillati</taxon>
        <taxon>Bacillota</taxon>
        <taxon>Clostridia</taxon>
        <taxon>Lachnospirales</taxon>
        <taxon>Lachnospiraceae</taxon>
        <taxon>Roseburia</taxon>
    </lineage>
</organism>
<dbReference type="Pfam" id="PF00857">
    <property type="entry name" value="Isochorismatase"/>
    <property type="match status" value="1"/>
</dbReference>
<reference evidence="4 5" key="2">
    <citation type="submission" date="2010-03" db="EMBL/GenBank/DDBJ databases">
        <authorList>
            <person name="Pajon A."/>
        </authorList>
    </citation>
    <scope>NUCLEOTIDE SEQUENCE [LARGE SCALE GENOMIC DNA]</scope>
    <source>
        <strain evidence="4 5">XB6B4</strain>
    </source>
</reference>
<dbReference type="SUPFAM" id="SSF52499">
    <property type="entry name" value="Isochorismatase-like hydrolases"/>
    <property type="match status" value="1"/>
</dbReference>
<accession>D4L1E5</accession>
<evidence type="ECO:0000256" key="1">
    <source>
        <dbReference type="ARBA" id="ARBA00006336"/>
    </source>
</evidence>
<dbReference type="RefSeq" id="WP_015521770.1">
    <property type="nucleotide sequence ID" value="NC_021012.1"/>
</dbReference>
<evidence type="ECO:0000259" key="3">
    <source>
        <dbReference type="Pfam" id="PF00857"/>
    </source>
</evidence>
<gene>
    <name evidence="4" type="ORF">RO1_30920</name>
</gene>
<dbReference type="InterPro" id="IPR036380">
    <property type="entry name" value="Isochorismatase-like_sf"/>
</dbReference>
<dbReference type="AlphaFoldDB" id="D4L1E5"/>
<dbReference type="Gene3D" id="3.40.50.850">
    <property type="entry name" value="Isochorismatase-like"/>
    <property type="match status" value="1"/>
</dbReference>
<dbReference type="CDD" id="cd00431">
    <property type="entry name" value="cysteine_hydrolases"/>
    <property type="match status" value="1"/>
</dbReference>
<evidence type="ECO:0000313" key="4">
    <source>
        <dbReference type="EMBL" id="CBL13435.1"/>
    </source>
</evidence>
<comment type="similarity">
    <text evidence="1">Belongs to the isochorismatase family.</text>
</comment>
<dbReference type="HOGENOM" id="CLU_986542_0_0_9"/>
<evidence type="ECO:0000256" key="2">
    <source>
        <dbReference type="ARBA" id="ARBA00022801"/>
    </source>
</evidence>
<protein>
    <submittedName>
        <fullName evidence="4">Amidases related to nicotinamidase</fullName>
    </submittedName>
</protein>